<evidence type="ECO:0000313" key="5">
    <source>
        <dbReference type="EMBL" id="NJP48322.1"/>
    </source>
</evidence>
<keyword evidence="6" id="KW-1185">Reference proteome</keyword>
<accession>A0ABX0ZZZ3</accession>
<comment type="caution">
    <text evidence="5">The sequence shown here is derived from an EMBL/GenBank/DDBJ whole genome shotgun (WGS) entry which is preliminary data.</text>
</comment>
<dbReference type="Pfam" id="PF00583">
    <property type="entry name" value="Acetyltransf_1"/>
    <property type="match status" value="1"/>
</dbReference>
<gene>
    <name evidence="5" type="ORF">HCN08_33710</name>
</gene>
<dbReference type="PROSITE" id="PS51186">
    <property type="entry name" value="GNAT"/>
    <property type="match status" value="1"/>
</dbReference>
<feature type="region of interest" description="Disordered" evidence="3">
    <location>
        <begin position="1"/>
        <end position="25"/>
    </location>
</feature>
<proteinExistence type="predicted"/>
<name>A0ABX0ZZZ3_9ACTN</name>
<evidence type="ECO:0000313" key="6">
    <source>
        <dbReference type="Proteomes" id="UP000734511"/>
    </source>
</evidence>
<dbReference type="InterPro" id="IPR000182">
    <property type="entry name" value="GNAT_dom"/>
</dbReference>
<protein>
    <submittedName>
        <fullName evidence="5">GNAT family N-acetyltransferase</fullName>
    </submittedName>
</protein>
<dbReference type="Gene3D" id="3.40.630.30">
    <property type="match status" value="1"/>
</dbReference>
<dbReference type="SUPFAM" id="SSF55729">
    <property type="entry name" value="Acyl-CoA N-acyltransferases (Nat)"/>
    <property type="match status" value="1"/>
</dbReference>
<dbReference type="RefSeq" id="WP_167987146.1">
    <property type="nucleotide sequence ID" value="NZ_JAATEJ010000045.1"/>
</dbReference>
<evidence type="ECO:0000256" key="3">
    <source>
        <dbReference type="SAM" id="MobiDB-lite"/>
    </source>
</evidence>
<reference evidence="5 6" key="1">
    <citation type="submission" date="2020-03" db="EMBL/GenBank/DDBJ databases">
        <title>WGS of actinomycetes isolated from Thailand.</title>
        <authorList>
            <person name="Thawai C."/>
        </authorList>
    </citation>
    <scope>NUCLEOTIDE SEQUENCE [LARGE SCALE GENOMIC DNA]</scope>
    <source>
        <strain evidence="5 6">PRB2-1</strain>
    </source>
</reference>
<dbReference type="InterPro" id="IPR050832">
    <property type="entry name" value="Bact_Acetyltransf"/>
</dbReference>
<dbReference type="InterPro" id="IPR016181">
    <property type="entry name" value="Acyl_CoA_acyltransferase"/>
</dbReference>
<dbReference type="EMBL" id="JAATEJ010000045">
    <property type="protein sequence ID" value="NJP48322.1"/>
    <property type="molecule type" value="Genomic_DNA"/>
</dbReference>
<feature type="compositionally biased region" description="Gly residues" evidence="3">
    <location>
        <begin position="12"/>
        <end position="21"/>
    </location>
</feature>
<dbReference type="Proteomes" id="UP000734511">
    <property type="component" value="Unassembled WGS sequence"/>
</dbReference>
<dbReference type="CDD" id="cd04301">
    <property type="entry name" value="NAT_SF"/>
    <property type="match status" value="1"/>
</dbReference>
<dbReference type="PANTHER" id="PTHR43877">
    <property type="entry name" value="AMINOALKYLPHOSPHONATE N-ACETYLTRANSFERASE-RELATED-RELATED"/>
    <property type="match status" value="1"/>
</dbReference>
<feature type="domain" description="N-acetyltransferase" evidence="4">
    <location>
        <begin position="31"/>
        <end position="182"/>
    </location>
</feature>
<evidence type="ECO:0000259" key="4">
    <source>
        <dbReference type="PROSITE" id="PS51186"/>
    </source>
</evidence>
<sequence>MTATTSEPPGAAYGGEHGPGPDGRRWEVRAVTLTDPLAQPLLRELEYEYSTRYPSPEGTSREMARYPPEEFEPRCGGLLLLLLRDGAPVSGGAFRRYDPRTAELKRIWTHSGHRRQGLARRVVAELERAAAAAGYERVYLTTGPRQPEAKGLYLVTGYTPLFDVTADPESLGTPLPFAKRLVGAEPIAPGEFPPPPRRARFGPAPAPVPAGSAEAATGSVNPSAPAERQR</sequence>
<evidence type="ECO:0000256" key="1">
    <source>
        <dbReference type="ARBA" id="ARBA00022679"/>
    </source>
</evidence>
<keyword evidence="1" id="KW-0808">Transferase</keyword>
<keyword evidence="2" id="KW-0012">Acyltransferase</keyword>
<organism evidence="5 6">
    <name type="scientific">Actinacidiphila epipremni</name>
    <dbReference type="NCBI Taxonomy" id="2053013"/>
    <lineage>
        <taxon>Bacteria</taxon>
        <taxon>Bacillati</taxon>
        <taxon>Actinomycetota</taxon>
        <taxon>Actinomycetes</taxon>
        <taxon>Kitasatosporales</taxon>
        <taxon>Streptomycetaceae</taxon>
        <taxon>Actinacidiphila</taxon>
    </lineage>
</organism>
<feature type="region of interest" description="Disordered" evidence="3">
    <location>
        <begin position="186"/>
        <end position="230"/>
    </location>
</feature>
<dbReference type="PANTHER" id="PTHR43877:SF2">
    <property type="entry name" value="AMINOALKYLPHOSPHONATE N-ACETYLTRANSFERASE-RELATED"/>
    <property type="match status" value="1"/>
</dbReference>
<evidence type="ECO:0000256" key="2">
    <source>
        <dbReference type="ARBA" id="ARBA00023315"/>
    </source>
</evidence>